<sequence length="318" mass="36666">MHILINISESCYIFDSSCSNTLLPSVSDDIMKTAPSNKIVVVTDREKLMNGLRHVEPFVRFMRLVVDEMVNFGEITQREAETLCLADDTAAWICGRIEQCNFVTFRLQSFTFVYREKSKSSSSSLSKTSSSSVLAKFNFHDHSLHQTILGRDWNNLIYFCCNKYLSAVVKLIICRQKDKDIVETNPCPQLSYFINISNIRDHIFSNHNDITNDMFVTNDSETTSLLIIRTKDCDCLRRNNTTVVKRYCNKDENDETCEITKTEYVNLIFDEDDDGDDIDPKLQHAKSVYRNSFKLQEDLVEIPFDDGTVKILCDCVRK</sequence>
<dbReference type="EMBL" id="KF158713">
    <property type="protein sequence ID" value="AGR56785.1"/>
    <property type="molecule type" value="Genomic_DNA"/>
</dbReference>
<gene>
    <name evidence="1" type="ORF">Hesp033</name>
</gene>
<accession>S5N357</accession>
<evidence type="ECO:0000313" key="1">
    <source>
        <dbReference type="EMBL" id="AGR56785.1"/>
    </source>
</evidence>
<dbReference type="InterPro" id="IPR009365">
    <property type="entry name" value="Nucleo_LEF-12"/>
</dbReference>
<dbReference type="RefSeq" id="YP_008378249.1">
    <property type="nucleotide sequence ID" value="NC_021923.1"/>
</dbReference>
<dbReference type="Proteomes" id="UP000203768">
    <property type="component" value="Segment"/>
</dbReference>
<reference evidence="1 2" key="1">
    <citation type="journal article" date="2013" name="Virus Genes">
        <title>The genome of a baculovirus isolated from Hemileuca sp. encodes a serpin ortholog.</title>
        <authorList>
            <person name="Rohrmann G.F."/>
            <person name="Erlandson M.A."/>
            <person name="Theilmann D.A."/>
        </authorList>
    </citation>
    <scope>NUCLEOTIDE SEQUENCE [LARGE SCALE GENOMIC DNA]</scope>
</reference>
<dbReference type="KEGG" id="vg:16489435"/>
<dbReference type="OrthoDB" id="11297at10239"/>
<keyword evidence="2" id="KW-1185">Reference proteome</keyword>
<dbReference type="Pfam" id="PF06256">
    <property type="entry name" value="Nucleo_LEF-12"/>
    <property type="match status" value="1"/>
</dbReference>
<evidence type="ECO:0000313" key="2">
    <source>
        <dbReference type="Proteomes" id="UP000203768"/>
    </source>
</evidence>
<proteinExistence type="predicted"/>
<dbReference type="GeneID" id="16489435"/>
<organism evidence="1 2">
    <name type="scientific">Hemileuca sp. nucleopolyhedrovirus</name>
    <dbReference type="NCBI Taxonomy" id="1367203"/>
    <lineage>
        <taxon>Viruses</taxon>
        <taxon>Viruses incertae sedis</taxon>
        <taxon>Naldaviricetes</taxon>
        <taxon>Lefavirales</taxon>
        <taxon>Baculoviridae</taxon>
        <taxon>Alphabaculovirus</taxon>
        <taxon>Alphabaculovirus heleucae</taxon>
        <taxon>Hemileuca species nucleopolyhedrovirus</taxon>
    </lineage>
</organism>
<protein>
    <submittedName>
        <fullName evidence="1">Lef12</fullName>
    </submittedName>
</protein>
<name>S5N357_9ABAC</name>